<dbReference type="GO" id="GO:0005506">
    <property type="term" value="F:iron ion binding"/>
    <property type="evidence" value="ECO:0007669"/>
    <property type="project" value="InterPro"/>
</dbReference>
<evidence type="ECO:0000256" key="6">
    <source>
        <dbReference type="ARBA" id="ARBA00023229"/>
    </source>
</evidence>
<dbReference type="NCBIfam" id="TIGR00612">
    <property type="entry name" value="ispG_gcpE"/>
    <property type="match status" value="1"/>
</dbReference>
<comment type="catalytic activity">
    <reaction evidence="7">
        <text>(2E)-4-hydroxy-3-methylbut-2-enyl diphosphate + oxidized [flavodoxin] + H2O + 2 H(+) = 2-C-methyl-D-erythritol 2,4-cyclic diphosphate + reduced [flavodoxin]</text>
        <dbReference type="Rhea" id="RHEA:43604"/>
        <dbReference type="Rhea" id="RHEA-COMP:10622"/>
        <dbReference type="Rhea" id="RHEA-COMP:10623"/>
        <dbReference type="ChEBI" id="CHEBI:15377"/>
        <dbReference type="ChEBI" id="CHEBI:15378"/>
        <dbReference type="ChEBI" id="CHEBI:57618"/>
        <dbReference type="ChEBI" id="CHEBI:58210"/>
        <dbReference type="ChEBI" id="CHEBI:58483"/>
        <dbReference type="ChEBI" id="CHEBI:128753"/>
        <dbReference type="EC" id="1.17.7.3"/>
    </reaction>
</comment>
<dbReference type="Pfam" id="PF26540">
    <property type="entry name" value="GcpE_C"/>
    <property type="match status" value="1"/>
</dbReference>
<dbReference type="HAMAP" id="MF_00159">
    <property type="entry name" value="IspG"/>
    <property type="match status" value="1"/>
</dbReference>
<feature type="binding site" evidence="7">
    <location>
        <position position="290"/>
    </location>
    <ligand>
        <name>[4Fe-4S] cluster</name>
        <dbReference type="ChEBI" id="CHEBI:49883"/>
    </ligand>
</feature>
<dbReference type="InterPro" id="IPR011005">
    <property type="entry name" value="Dihydropteroate_synth-like_sf"/>
</dbReference>
<evidence type="ECO:0000256" key="8">
    <source>
        <dbReference type="SAM" id="Coils"/>
    </source>
</evidence>
<feature type="domain" description="IspG TIM-barrel" evidence="9">
    <location>
        <begin position="19"/>
        <end position="262"/>
    </location>
</feature>
<comment type="caution">
    <text evidence="11">The sequence shown here is derived from an EMBL/GenBank/DDBJ whole genome shotgun (WGS) entry which is preliminary data.</text>
</comment>
<dbReference type="InterPro" id="IPR004588">
    <property type="entry name" value="IspG_bac-typ"/>
</dbReference>
<evidence type="ECO:0000256" key="7">
    <source>
        <dbReference type="HAMAP-Rule" id="MF_00159"/>
    </source>
</evidence>
<keyword evidence="6 7" id="KW-0414">Isoprene biosynthesis</keyword>
<dbReference type="Pfam" id="PF04551">
    <property type="entry name" value="GcpE"/>
    <property type="match status" value="1"/>
</dbReference>
<name>A0A7C3I0C7_9SPIR</name>
<keyword evidence="1 7" id="KW-0004">4Fe-4S</keyword>
<feature type="domain" description="IspG C-terminal" evidence="10">
    <location>
        <begin position="284"/>
        <end position="370"/>
    </location>
</feature>
<dbReference type="NCBIfam" id="NF001540">
    <property type="entry name" value="PRK00366.1"/>
    <property type="match status" value="1"/>
</dbReference>
<evidence type="ECO:0000256" key="3">
    <source>
        <dbReference type="ARBA" id="ARBA00023002"/>
    </source>
</evidence>
<organism evidence="11">
    <name type="scientific">Gracilinema caldarium</name>
    <dbReference type="NCBI Taxonomy" id="215591"/>
    <lineage>
        <taxon>Bacteria</taxon>
        <taxon>Pseudomonadati</taxon>
        <taxon>Spirochaetota</taxon>
        <taxon>Spirochaetia</taxon>
        <taxon>Spirochaetales</taxon>
        <taxon>Breznakiellaceae</taxon>
        <taxon>Gracilinema</taxon>
    </lineage>
</organism>
<keyword evidence="4 7" id="KW-0408">Iron</keyword>
<sequence>MKQAQMVRVVKIGGFDHLSSVLVGGSYPVAVQTMWKDRLDQESLQGESGKQIEERIDKLQKLGCSLLRFAVPDISAADVLGELAKRVTMPLVADIHFDYKIALRCLDFPIAKIRINPGNIGSIDKVKAVVHKASEKGVPIRIGINAGSLPADLRKAVDERQMTRAEALVATAERELEIFESLNFKNVLLSMKASSIYDTLEANRLIAKKTDVPLHLGVTEAGPLIPGIVRNSIALHTLLAEGIGSTIRVSLSDTMENEVLTGREIVSAVADSSGKGTKGQGVIIVSCPRCGRNGFDTHAFTERWRDTLYMMKKDITVAVMGCAVNGPGEARHADIGITGAGDKVLIFRHGKIVRTVDASEADQAFREELEQL</sequence>
<accession>A0A7C3I0C7</accession>
<proteinExistence type="inferred from homology"/>
<feature type="binding site" evidence="7">
    <location>
        <position position="287"/>
    </location>
    <ligand>
        <name>[4Fe-4S] cluster</name>
        <dbReference type="ChEBI" id="CHEBI:49883"/>
    </ligand>
</feature>
<dbReference type="GO" id="GO:0046429">
    <property type="term" value="F:4-hydroxy-3-methylbut-2-en-1-yl diphosphate synthase activity (ferredoxin)"/>
    <property type="evidence" value="ECO:0007669"/>
    <property type="project" value="UniProtKB-UniRule"/>
</dbReference>
<dbReference type="EMBL" id="DSVL01000120">
    <property type="protein sequence ID" value="HFH28640.1"/>
    <property type="molecule type" value="Genomic_DNA"/>
</dbReference>
<dbReference type="InterPro" id="IPR045854">
    <property type="entry name" value="NO2/SO3_Rdtase_4Fe4S_sf"/>
</dbReference>
<evidence type="ECO:0000259" key="10">
    <source>
        <dbReference type="Pfam" id="PF26540"/>
    </source>
</evidence>
<feature type="binding site" evidence="7">
    <location>
        <position position="329"/>
    </location>
    <ligand>
        <name>[4Fe-4S] cluster</name>
        <dbReference type="ChEBI" id="CHEBI:49883"/>
    </ligand>
</feature>
<comment type="pathway">
    <text evidence="7">Isoprenoid biosynthesis; isopentenyl diphosphate biosynthesis via DXP pathway; isopentenyl diphosphate from 1-deoxy-D-xylulose 5-phosphate: step 5/6.</text>
</comment>
<dbReference type="GO" id="GO:0019288">
    <property type="term" value="P:isopentenyl diphosphate biosynthetic process, methylerythritol 4-phosphate pathway"/>
    <property type="evidence" value="ECO:0007669"/>
    <property type="project" value="UniProtKB-UniRule"/>
</dbReference>
<dbReference type="SUPFAM" id="SSF56014">
    <property type="entry name" value="Nitrite and sulphite reductase 4Fe-4S domain-like"/>
    <property type="match status" value="1"/>
</dbReference>
<keyword evidence="8" id="KW-0175">Coiled coil</keyword>
<keyword evidence="5 7" id="KW-0411">Iron-sulfur</keyword>
<dbReference type="Gene3D" id="3.20.20.20">
    <property type="entry name" value="Dihydropteroate synthase-like"/>
    <property type="match status" value="1"/>
</dbReference>
<dbReference type="PANTHER" id="PTHR30454:SF0">
    <property type="entry name" value="4-HYDROXY-3-METHYLBUT-2-EN-1-YL DIPHOSPHATE SYNTHASE (FERREDOXIN), CHLOROPLASTIC"/>
    <property type="match status" value="1"/>
</dbReference>
<reference evidence="11" key="1">
    <citation type="journal article" date="2020" name="mSystems">
        <title>Genome- and Community-Level Interaction Insights into Carbon Utilization and Element Cycling Functions of Hydrothermarchaeota in Hydrothermal Sediment.</title>
        <authorList>
            <person name="Zhou Z."/>
            <person name="Liu Y."/>
            <person name="Xu W."/>
            <person name="Pan J."/>
            <person name="Luo Z.H."/>
            <person name="Li M."/>
        </authorList>
    </citation>
    <scope>NUCLEOTIDE SEQUENCE [LARGE SCALE GENOMIC DNA]</scope>
    <source>
        <strain evidence="11">SpSt-503</strain>
    </source>
</reference>
<dbReference type="GO" id="GO:0016114">
    <property type="term" value="P:terpenoid biosynthetic process"/>
    <property type="evidence" value="ECO:0007669"/>
    <property type="project" value="InterPro"/>
</dbReference>
<evidence type="ECO:0000313" key="11">
    <source>
        <dbReference type="EMBL" id="HFH28640.1"/>
    </source>
</evidence>
<dbReference type="PIRSF" id="PIRSF004640">
    <property type="entry name" value="IspG"/>
    <property type="match status" value="1"/>
</dbReference>
<dbReference type="Gene3D" id="3.30.413.10">
    <property type="entry name" value="Sulfite Reductase Hemoprotein, domain 1"/>
    <property type="match status" value="1"/>
</dbReference>
<feature type="binding site" evidence="7">
    <location>
        <position position="322"/>
    </location>
    <ligand>
        <name>[4Fe-4S] cluster</name>
        <dbReference type="ChEBI" id="CHEBI:49883"/>
    </ligand>
</feature>
<dbReference type="EC" id="1.17.7.3" evidence="7"/>
<keyword evidence="2 7" id="KW-0479">Metal-binding</keyword>
<comment type="cofactor">
    <cofactor evidence="7">
        <name>[4Fe-4S] cluster</name>
        <dbReference type="ChEBI" id="CHEBI:49883"/>
    </cofactor>
    <text evidence="7">Binds 1 [4Fe-4S] cluster.</text>
</comment>
<dbReference type="GO" id="GO:0141197">
    <property type="term" value="F:4-hydroxy-3-methylbut-2-enyl-diphosphate synthase activity (flavodoxin)"/>
    <property type="evidence" value="ECO:0007669"/>
    <property type="project" value="UniProtKB-EC"/>
</dbReference>
<dbReference type="GO" id="GO:0051539">
    <property type="term" value="F:4 iron, 4 sulfur cluster binding"/>
    <property type="evidence" value="ECO:0007669"/>
    <property type="project" value="UniProtKB-UniRule"/>
</dbReference>
<dbReference type="AlphaFoldDB" id="A0A7C3I0C7"/>
<evidence type="ECO:0000256" key="1">
    <source>
        <dbReference type="ARBA" id="ARBA00022485"/>
    </source>
</evidence>
<evidence type="ECO:0000256" key="4">
    <source>
        <dbReference type="ARBA" id="ARBA00023004"/>
    </source>
</evidence>
<comment type="function">
    <text evidence="7">Converts 2C-methyl-D-erythritol 2,4-cyclodiphosphate (ME-2,4cPP) into 1-hydroxy-2-methyl-2-(E)-butenyl 4-diphosphate.</text>
</comment>
<evidence type="ECO:0000256" key="5">
    <source>
        <dbReference type="ARBA" id="ARBA00023014"/>
    </source>
</evidence>
<dbReference type="UniPathway" id="UPA00056">
    <property type="reaction ID" value="UER00096"/>
</dbReference>
<protein>
    <recommendedName>
        <fullName evidence="7">4-hydroxy-3-methylbut-2-en-1-yl diphosphate synthase (flavodoxin)</fullName>
        <ecNumber evidence="7">1.17.7.3</ecNumber>
    </recommendedName>
    <alternativeName>
        <fullName evidence="7">1-hydroxy-2-methyl-2-(E)-butenyl 4-diphosphate synthase</fullName>
    </alternativeName>
</protein>
<dbReference type="PANTHER" id="PTHR30454">
    <property type="entry name" value="4-HYDROXY-3-METHYLBUT-2-EN-1-YL DIPHOSPHATE SYNTHASE"/>
    <property type="match status" value="1"/>
</dbReference>
<evidence type="ECO:0000256" key="2">
    <source>
        <dbReference type="ARBA" id="ARBA00022723"/>
    </source>
</evidence>
<dbReference type="InterPro" id="IPR016425">
    <property type="entry name" value="IspG_bac"/>
</dbReference>
<comment type="similarity">
    <text evidence="7">Belongs to the IspG family.</text>
</comment>
<dbReference type="InterPro" id="IPR058579">
    <property type="entry name" value="IspG_C"/>
</dbReference>
<gene>
    <name evidence="7" type="primary">ispG</name>
    <name evidence="11" type="ORF">ENS59_03900</name>
</gene>
<evidence type="ECO:0000259" key="9">
    <source>
        <dbReference type="Pfam" id="PF04551"/>
    </source>
</evidence>
<dbReference type="InterPro" id="IPR058578">
    <property type="entry name" value="IspG_TIM"/>
</dbReference>
<feature type="coiled-coil region" evidence="8">
    <location>
        <begin position="155"/>
        <end position="182"/>
    </location>
</feature>
<keyword evidence="3 7" id="KW-0560">Oxidoreductase</keyword>